<feature type="non-terminal residue" evidence="2">
    <location>
        <position position="1"/>
    </location>
</feature>
<proteinExistence type="predicted"/>
<dbReference type="Proteomes" id="UP000054485">
    <property type="component" value="Unassembled WGS sequence"/>
</dbReference>
<keyword evidence="3" id="KW-1185">Reference proteome</keyword>
<dbReference type="HOGENOM" id="CLU_2783017_0_0_1"/>
<name>A0A0C9ZQ20_9AGAM</name>
<protein>
    <submittedName>
        <fullName evidence="2">Uncharacterized protein</fullName>
    </submittedName>
</protein>
<dbReference type="OrthoDB" id="10579955at2759"/>
<dbReference type="InParanoid" id="A0A0C9ZQ20"/>
<evidence type="ECO:0000256" key="1">
    <source>
        <dbReference type="SAM" id="Phobius"/>
    </source>
</evidence>
<dbReference type="EMBL" id="KN837058">
    <property type="protein sequence ID" value="KIK31386.1"/>
    <property type="molecule type" value="Genomic_DNA"/>
</dbReference>
<gene>
    <name evidence="2" type="ORF">CY34DRAFT_814601</name>
</gene>
<reference evidence="2 3" key="1">
    <citation type="submission" date="2014-04" db="EMBL/GenBank/DDBJ databases">
        <authorList>
            <consortium name="DOE Joint Genome Institute"/>
            <person name="Kuo A."/>
            <person name="Ruytinx J."/>
            <person name="Rineau F."/>
            <person name="Colpaert J."/>
            <person name="Kohler A."/>
            <person name="Nagy L.G."/>
            <person name="Floudas D."/>
            <person name="Copeland A."/>
            <person name="Barry K.W."/>
            <person name="Cichocki N."/>
            <person name="Veneault-Fourrey C."/>
            <person name="LaButti K."/>
            <person name="Lindquist E.A."/>
            <person name="Lipzen A."/>
            <person name="Lundell T."/>
            <person name="Morin E."/>
            <person name="Murat C."/>
            <person name="Sun H."/>
            <person name="Tunlid A."/>
            <person name="Henrissat B."/>
            <person name="Grigoriev I.V."/>
            <person name="Hibbett D.S."/>
            <person name="Martin F."/>
            <person name="Nordberg H.P."/>
            <person name="Cantor M.N."/>
            <person name="Hua S.X."/>
        </authorList>
    </citation>
    <scope>NUCLEOTIDE SEQUENCE [LARGE SCALE GENOMIC DNA]</scope>
    <source>
        <strain evidence="2 3">UH-Slu-Lm8-n1</strain>
    </source>
</reference>
<keyword evidence="1" id="KW-0812">Transmembrane</keyword>
<reference evidence="3" key="2">
    <citation type="submission" date="2015-01" db="EMBL/GenBank/DDBJ databases">
        <title>Evolutionary Origins and Diversification of the Mycorrhizal Mutualists.</title>
        <authorList>
            <consortium name="DOE Joint Genome Institute"/>
            <consortium name="Mycorrhizal Genomics Consortium"/>
            <person name="Kohler A."/>
            <person name="Kuo A."/>
            <person name="Nagy L.G."/>
            <person name="Floudas D."/>
            <person name="Copeland A."/>
            <person name="Barry K.W."/>
            <person name="Cichocki N."/>
            <person name="Veneault-Fourrey C."/>
            <person name="LaButti K."/>
            <person name="Lindquist E.A."/>
            <person name="Lipzen A."/>
            <person name="Lundell T."/>
            <person name="Morin E."/>
            <person name="Murat C."/>
            <person name="Riley R."/>
            <person name="Ohm R."/>
            <person name="Sun H."/>
            <person name="Tunlid A."/>
            <person name="Henrissat B."/>
            <person name="Grigoriev I.V."/>
            <person name="Hibbett D.S."/>
            <person name="Martin F."/>
        </authorList>
    </citation>
    <scope>NUCLEOTIDE SEQUENCE [LARGE SCALE GENOMIC DNA]</scope>
    <source>
        <strain evidence="3">UH-Slu-Lm8-n1</strain>
    </source>
</reference>
<dbReference type="AlphaFoldDB" id="A0A0C9ZQ20"/>
<accession>A0A0C9ZQ20</accession>
<evidence type="ECO:0000313" key="2">
    <source>
        <dbReference type="EMBL" id="KIK31386.1"/>
    </source>
</evidence>
<keyword evidence="1" id="KW-1133">Transmembrane helix</keyword>
<organism evidence="2 3">
    <name type="scientific">Suillus luteus UH-Slu-Lm8-n1</name>
    <dbReference type="NCBI Taxonomy" id="930992"/>
    <lineage>
        <taxon>Eukaryota</taxon>
        <taxon>Fungi</taxon>
        <taxon>Dikarya</taxon>
        <taxon>Basidiomycota</taxon>
        <taxon>Agaricomycotina</taxon>
        <taxon>Agaricomycetes</taxon>
        <taxon>Agaricomycetidae</taxon>
        <taxon>Boletales</taxon>
        <taxon>Suillineae</taxon>
        <taxon>Suillaceae</taxon>
        <taxon>Suillus</taxon>
    </lineage>
</organism>
<feature type="transmembrane region" description="Helical" evidence="1">
    <location>
        <begin position="36"/>
        <end position="56"/>
    </location>
</feature>
<sequence>RSSPPVRLFSPGAFPKLFVHASCIVFRLHREYRDNMLYLAYTMNYIVHPILFLAHFECTRCNGNLNDNG</sequence>
<evidence type="ECO:0000313" key="3">
    <source>
        <dbReference type="Proteomes" id="UP000054485"/>
    </source>
</evidence>
<keyword evidence="1" id="KW-0472">Membrane</keyword>